<dbReference type="Pfam" id="PF02602">
    <property type="entry name" value="HEM4"/>
    <property type="match status" value="2"/>
</dbReference>
<proteinExistence type="predicted"/>
<protein>
    <submittedName>
        <fullName evidence="2">Uroporphyrinogen-III synthase</fullName>
        <ecNumber evidence="2">4.2.1.75</ecNumber>
    </submittedName>
</protein>
<dbReference type="InterPro" id="IPR036108">
    <property type="entry name" value="4pyrrol_syn_uPrphyn_synt_sf"/>
</dbReference>
<dbReference type="InterPro" id="IPR039793">
    <property type="entry name" value="UROS/Hem4"/>
</dbReference>
<sequence>MPVRVLLLRDDDKAWTAQSALSPLPRDRYAQEFTQRGWESTTVPVLAPSWLHADTLYQTLQAGPGSRYWGLVLTSARAVEAICACLKVKQTTLLAQWYDTPLFVVGENTARAAQSLFGANQIVQGQNTGNAVQLADHIGQYIRNYNSTNCETHNPVQACGQRLPPPLPVVTEQCHTMLRSHSHLDHLAPSLLFFSSAIRRPTLVNRLSDQGVAVTELPVYTIQPRATVQADLEAALTRSDQSAIKTTHPPYDWVVFFSPSGVDAALPTIANYQCREWFKNLRVAAIGPTTAQHLQDRYGISPQVIASCPTAPQLVEEMAQVERAETTT</sequence>
<accession>A0A9W8B4X3</accession>
<name>A0A9W8B4X3_9FUNG</name>
<evidence type="ECO:0000313" key="2">
    <source>
        <dbReference type="EMBL" id="KAJ1976039.1"/>
    </source>
</evidence>
<organism evidence="2 3">
    <name type="scientific">Dimargaris verticillata</name>
    <dbReference type="NCBI Taxonomy" id="2761393"/>
    <lineage>
        <taxon>Eukaryota</taxon>
        <taxon>Fungi</taxon>
        <taxon>Fungi incertae sedis</taxon>
        <taxon>Zoopagomycota</taxon>
        <taxon>Kickxellomycotina</taxon>
        <taxon>Dimargaritomycetes</taxon>
        <taxon>Dimargaritales</taxon>
        <taxon>Dimargaritaceae</taxon>
        <taxon>Dimargaris</taxon>
    </lineage>
</organism>
<dbReference type="InterPro" id="IPR003754">
    <property type="entry name" value="4pyrrol_synth_uPrphyn_synth"/>
</dbReference>
<feature type="domain" description="Tetrapyrrole biosynthesis uroporphyrinogen III synthase" evidence="1">
    <location>
        <begin position="190"/>
        <end position="316"/>
    </location>
</feature>
<dbReference type="OrthoDB" id="5595751at2759"/>
<dbReference type="EMBL" id="JANBQB010000468">
    <property type="protein sequence ID" value="KAJ1976039.1"/>
    <property type="molecule type" value="Genomic_DNA"/>
</dbReference>
<dbReference type="GO" id="GO:0005829">
    <property type="term" value="C:cytosol"/>
    <property type="evidence" value="ECO:0007669"/>
    <property type="project" value="TreeGrafter"/>
</dbReference>
<dbReference type="PANTHER" id="PTHR12390">
    <property type="entry name" value="UROPORPHYRINOGEN III SYNTHASE"/>
    <property type="match status" value="1"/>
</dbReference>
<dbReference type="GO" id="GO:0004852">
    <property type="term" value="F:uroporphyrinogen-III synthase activity"/>
    <property type="evidence" value="ECO:0007669"/>
    <property type="project" value="UniProtKB-EC"/>
</dbReference>
<dbReference type="GO" id="GO:0006780">
    <property type="term" value="P:uroporphyrinogen III biosynthetic process"/>
    <property type="evidence" value="ECO:0007669"/>
    <property type="project" value="InterPro"/>
</dbReference>
<keyword evidence="2" id="KW-0456">Lyase</keyword>
<dbReference type="SUPFAM" id="SSF69618">
    <property type="entry name" value="HemD-like"/>
    <property type="match status" value="1"/>
</dbReference>
<dbReference type="PANTHER" id="PTHR12390:SF0">
    <property type="entry name" value="UROPORPHYRINOGEN-III SYNTHASE"/>
    <property type="match status" value="1"/>
</dbReference>
<evidence type="ECO:0000259" key="1">
    <source>
        <dbReference type="Pfam" id="PF02602"/>
    </source>
</evidence>
<reference evidence="2" key="1">
    <citation type="submission" date="2022-07" db="EMBL/GenBank/DDBJ databases">
        <title>Phylogenomic reconstructions and comparative analyses of Kickxellomycotina fungi.</title>
        <authorList>
            <person name="Reynolds N.K."/>
            <person name="Stajich J.E."/>
            <person name="Barry K."/>
            <person name="Grigoriev I.V."/>
            <person name="Crous P."/>
            <person name="Smith M.E."/>
        </authorList>
    </citation>
    <scope>NUCLEOTIDE SEQUENCE</scope>
    <source>
        <strain evidence="2">RSA 567</strain>
    </source>
</reference>
<dbReference type="AlphaFoldDB" id="A0A9W8B4X3"/>
<evidence type="ECO:0000313" key="3">
    <source>
        <dbReference type="Proteomes" id="UP001151582"/>
    </source>
</evidence>
<dbReference type="EC" id="4.2.1.75" evidence="2"/>
<gene>
    <name evidence="2" type="primary">HEM4</name>
    <name evidence="2" type="ORF">H4R34_004117</name>
</gene>
<dbReference type="Proteomes" id="UP001151582">
    <property type="component" value="Unassembled WGS sequence"/>
</dbReference>
<keyword evidence="3" id="KW-1185">Reference proteome</keyword>
<dbReference type="CDD" id="cd06578">
    <property type="entry name" value="HemD"/>
    <property type="match status" value="1"/>
</dbReference>
<feature type="domain" description="Tetrapyrrole biosynthesis uroporphyrinogen III synthase" evidence="1">
    <location>
        <begin position="27"/>
        <end position="144"/>
    </location>
</feature>
<dbReference type="Gene3D" id="3.40.50.10090">
    <property type="match status" value="2"/>
</dbReference>
<comment type="caution">
    <text evidence="2">The sequence shown here is derived from an EMBL/GenBank/DDBJ whole genome shotgun (WGS) entry which is preliminary data.</text>
</comment>